<dbReference type="OrthoDB" id="6435638at2759"/>
<dbReference type="AlphaFoldDB" id="A0A7R8CKM4"/>
<gene>
    <name evidence="7" type="ORF">LSAA_5600</name>
</gene>
<evidence type="ECO:0000256" key="5">
    <source>
        <dbReference type="ARBA" id="ARBA00023136"/>
    </source>
</evidence>
<evidence type="ECO:0000313" key="8">
    <source>
        <dbReference type="Proteomes" id="UP000675881"/>
    </source>
</evidence>
<dbReference type="SUPFAM" id="SSF81321">
    <property type="entry name" value="Family A G protein-coupled receptor-like"/>
    <property type="match status" value="1"/>
</dbReference>
<reference evidence="7" key="1">
    <citation type="submission" date="2021-02" db="EMBL/GenBank/DDBJ databases">
        <authorList>
            <person name="Bekaert M."/>
        </authorList>
    </citation>
    <scope>NUCLEOTIDE SEQUENCE</scope>
    <source>
        <strain evidence="7">IoA-00</strain>
    </source>
</reference>
<organism evidence="7 8">
    <name type="scientific">Lepeophtheirus salmonis</name>
    <name type="common">Salmon louse</name>
    <name type="synonym">Caligus salmonis</name>
    <dbReference type="NCBI Taxonomy" id="72036"/>
    <lineage>
        <taxon>Eukaryota</taxon>
        <taxon>Metazoa</taxon>
        <taxon>Ecdysozoa</taxon>
        <taxon>Arthropoda</taxon>
        <taxon>Crustacea</taxon>
        <taxon>Multicrustacea</taxon>
        <taxon>Hexanauplia</taxon>
        <taxon>Copepoda</taxon>
        <taxon>Siphonostomatoida</taxon>
        <taxon>Caligidae</taxon>
        <taxon>Lepeophtheirus</taxon>
    </lineage>
</organism>
<keyword evidence="5" id="KW-0472">Membrane</keyword>
<accession>A0A7R8CKM4</accession>
<evidence type="ECO:0000259" key="6">
    <source>
        <dbReference type="PROSITE" id="PS50262"/>
    </source>
</evidence>
<keyword evidence="8" id="KW-1185">Reference proteome</keyword>
<evidence type="ECO:0000256" key="2">
    <source>
        <dbReference type="ARBA" id="ARBA00010663"/>
    </source>
</evidence>
<name>A0A7R8CKM4_LEPSM</name>
<proteinExistence type="inferred from homology"/>
<dbReference type="InterPro" id="IPR017452">
    <property type="entry name" value="GPCR_Rhodpsn_7TM"/>
</dbReference>
<keyword evidence="3" id="KW-0812">Transmembrane</keyword>
<dbReference type="EMBL" id="HG994593">
    <property type="protein sequence ID" value="CAF2849770.1"/>
    <property type="molecule type" value="Genomic_DNA"/>
</dbReference>
<evidence type="ECO:0000313" key="7">
    <source>
        <dbReference type="EMBL" id="CAF2849770.1"/>
    </source>
</evidence>
<protein>
    <submittedName>
        <fullName evidence="7">GNRHR</fullName>
    </submittedName>
</protein>
<comment type="subcellular location">
    <subcellularLocation>
        <location evidence="1">Membrane</location>
    </subcellularLocation>
</comment>
<sequence>MKSNNYSLHNASDYSSSMIYSRINGDVEKDEEKLPSDMTFNSAHIISITGYSTLFIISSLANLTVLKILVRRYKKIKSRVNLLLIHLAIADLLYRVYKVQETPSISLSKVGDSALDRRRSHVEDS</sequence>
<comment type="similarity">
    <text evidence="2">Belongs to the G-protein coupled receptor 1 family.</text>
</comment>
<evidence type="ECO:0000256" key="3">
    <source>
        <dbReference type="ARBA" id="ARBA00022692"/>
    </source>
</evidence>
<dbReference type="PRINTS" id="PR00237">
    <property type="entry name" value="GPCRRHODOPSN"/>
</dbReference>
<feature type="domain" description="G-protein coupled receptors family 1 profile" evidence="6">
    <location>
        <begin position="61"/>
        <end position="94"/>
    </location>
</feature>
<evidence type="ECO:0000256" key="4">
    <source>
        <dbReference type="ARBA" id="ARBA00022989"/>
    </source>
</evidence>
<dbReference type="GO" id="GO:0016020">
    <property type="term" value="C:membrane"/>
    <property type="evidence" value="ECO:0007669"/>
    <property type="project" value="UniProtKB-SubCell"/>
</dbReference>
<keyword evidence="4" id="KW-1133">Transmembrane helix</keyword>
<dbReference type="GO" id="GO:0004930">
    <property type="term" value="F:G protein-coupled receptor activity"/>
    <property type="evidence" value="ECO:0007669"/>
    <property type="project" value="InterPro"/>
</dbReference>
<dbReference type="Gene3D" id="1.20.1070.10">
    <property type="entry name" value="Rhodopsin 7-helix transmembrane proteins"/>
    <property type="match status" value="1"/>
</dbReference>
<dbReference type="InterPro" id="IPR000276">
    <property type="entry name" value="GPCR_Rhodpsn"/>
</dbReference>
<evidence type="ECO:0000256" key="1">
    <source>
        <dbReference type="ARBA" id="ARBA00004370"/>
    </source>
</evidence>
<dbReference type="Proteomes" id="UP000675881">
    <property type="component" value="Chromosome 14"/>
</dbReference>
<dbReference type="PROSITE" id="PS50262">
    <property type="entry name" value="G_PROTEIN_RECEP_F1_2"/>
    <property type="match status" value="1"/>
</dbReference>